<gene>
    <name evidence="1" type="ORF">C1645_815201</name>
</gene>
<evidence type="ECO:0000313" key="1">
    <source>
        <dbReference type="EMBL" id="RIA96525.1"/>
    </source>
</evidence>
<comment type="caution">
    <text evidence="1">The sequence shown here is derived from an EMBL/GenBank/DDBJ whole genome shotgun (WGS) entry which is preliminary data.</text>
</comment>
<evidence type="ECO:0000313" key="2">
    <source>
        <dbReference type="Proteomes" id="UP000265703"/>
    </source>
</evidence>
<dbReference type="Proteomes" id="UP000265703">
    <property type="component" value="Unassembled WGS sequence"/>
</dbReference>
<name>A0A397TJ61_9GLOM</name>
<organism evidence="1 2">
    <name type="scientific">Glomus cerebriforme</name>
    <dbReference type="NCBI Taxonomy" id="658196"/>
    <lineage>
        <taxon>Eukaryota</taxon>
        <taxon>Fungi</taxon>
        <taxon>Fungi incertae sedis</taxon>
        <taxon>Mucoromycota</taxon>
        <taxon>Glomeromycotina</taxon>
        <taxon>Glomeromycetes</taxon>
        <taxon>Glomerales</taxon>
        <taxon>Glomeraceae</taxon>
        <taxon>Glomus</taxon>
    </lineage>
</organism>
<dbReference type="AlphaFoldDB" id="A0A397TJ61"/>
<dbReference type="EMBL" id="QKYT01000043">
    <property type="protein sequence ID" value="RIA96525.1"/>
    <property type="molecule type" value="Genomic_DNA"/>
</dbReference>
<reference evidence="1 2" key="1">
    <citation type="submission" date="2018-06" db="EMBL/GenBank/DDBJ databases">
        <title>Comparative genomics reveals the genomic features of Rhizophagus irregularis, R. cerebriforme, R. diaphanum and Gigaspora rosea, and their symbiotic lifestyle signature.</title>
        <authorList>
            <person name="Morin E."/>
            <person name="San Clemente H."/>
            <person name="Chen E.C.H."/>
            <person name="De La Providencia I."/>
            <person name="Hainaut M."/>
            <person name="Kuo A."/>
            <person name="Kohler A."/>
            <person name="Murat C."/>
            <person name="Tang N."/>
            <person name="Roy S."/>
            <person name="Loubradou J."/>
            <person name="Henrissat B."/>
            <person name="Grigoriev I.V."/>
            <person name="Corradi N."/>
            <person name="Roux C."/>
            <person name="Martin F.M."/>
        </authorList>
    </citation>
    <scope>NUCLEOTIDE SEQUENCE [LARGE SCALE GENOMIC DNA]</scope>
    <source>
        <strain evidence="1 2">DAOM 227022</strain>
    </source>
</reference>
<sequence length="175" mass="20601">MTVSCTDCNKPRYLYSFKKISDEEKKIFVTYLDIICYTCEATEDDNVLFDVELEEEINITDEETNPIDNVNTNTKQDDMNQELKNVLSKVFVNAALEYYDEMEKPYYLANFSLLEYIIPVLKKQYSYCETCTKNPNILIKMGRGLNFSSNSAQSNKQKRKRAKKKIDIFIIFFYN</sequence>
<proteinExistence type="predicted"/>
<protein>
    <submittedName>
        <fullName evidence="1">Uncharacterized protein</fullName>
    </submittedName>
</protein>
<accession>A0A397TJ61</accession>
<keyword evidence="2" id="KW-1185">Reference proteome</keyword>